<protein>
    <recommendedName>
        <fullName evidence="9">Transmembrane protein</fullName>
    </recommendedName>
</protein>
<evidence type="ECO:0000256" key="6">
    <source>
        <dbReference type="SAM" id="Phobius"/>
    </source>
</evidence>
<proteinExistence type="inferred from homology"/>
<evidence type="ECO:0000256" key="4">
    <source>
        <dbReference type="ARBA" id="ARBA00022989"/>
    </source>
</evidence>
<evidence type="ECO:0000256" key="1">
    <source>
        <dbReference type="ARBA" id="ARBA00004141"/>
    </source>
</evidence>
<feature type="transmembrane region" description="Helical" evidence="6">
    <location>
        <begin position="47"/>
        <end position="63"/>
    </location>
</feature>
<organism evidence="7 8">
    <name type="scientific">Legionella brunensis</name>
    <dbReference type="NCBI Taxonomy" id="29422"/>
    <lineage>
        <taxon>Bacteria</taxon>
        <taxon>Pseudomonadati</taxon>
        <taxon>Pseudomonadota</taxon>
        <taxon>Gammaproteobacteria</taxon>
        <taxon>Legionellales</taxon>
        <taxon>Legionellaceae</taxon>
        <taxon>Legionella</taxon>
    </lineage>
</organism>
<dbReference type="OrthoDB" id="9802121at2"/>
<feature type="transmembrane region" description="Helical" evidence="6">
    <location>
        <begin position="96"/>
        <end position="120"/>
    </location>
</feature>
<dbReference type="STRING" id="29422.Lbru_0866"/>
<evidence type="ECO:0000313" key="8">
    <source>
        <dbReference type="Proteomes" id="UP000054742"/>
    </source>
</evidence>
<comment type="caution">
    <text evidence="7">The sequence shown here is derived from an EMBL/GenBank/DDBJ whole genome shotgun (WGS) entry which is preliminary data.</text>
</comment>
<dbReference type="GO" id="GO:0005886">
    <property type="term" value="C:plasma membrane"/>
    <property type="evidence" value="ECO:0007669"/>
    <property type="project" value="TreeGrafter"/>
</dbReference>
<reference evidence="7 8" key="1">
    <citation type="submission" date="2015-11" db="EMBL/GenBank/DDBJ databases">
        <title>Genomic analysis of 38 Legionella species identifies large and diverse effector repertoires.</title>
        <authorList>
            <person name="Burstein D."/>
            <person name="Amaro F."/>
            <person name="Zusman T."/>
            <person name="Lifshitz Z."/>
            <person name="Cohen O."/>
            <person name="Gilbert J.A."/>
            <person name="Pupko T."/>
            <person name="Shuman H.A."/>
            <person name="Segal G."/>
        </authorList>
    </citation>
    <scope>NUCLEOTIDE SEQUENCE [LARGE SCALE GENOMIC DNA]</scope>
    <source>
        <strain evidence="7 8">ATCC 43878</strain>
    </source>
</reference>
<evidence type="ECO:0000256" key="3">
    <source>
        <dbReference type="ARBA" id="ARBA00022692"/>
    </source>
</evidence>
<name>A0A0W0SSW7_9GAMM</name>
<evidence type="ECO:0008006" key="9">
    <source>
        <dbReference type="Google" id="ProtNLM"/>
    </source>
</evidence>
<gene>
    <name evidence="7" type="ORF">Lbru_0866</name>
</gene>
<dbReference type="PANTHER" id="PTHR43461">
    <property type="entry name" value="TRANSMEMBRANE PROTEIN 256"/>
    <property type="match status" value="1"/>
</dbReference>
<dbReference type="PANTHER" id="PTHR43461:SF1">
    <property type="entry name" value="TRANSMEMBRANE PROTEIN 256"/>
    <property type="match status" value="1"/>
</dbReference>
<feature type="transmembrane region" description="Helical" evidence="6">
    <location>
        <begin position="70"/>
        <end position="90"/>
    </location>
</feature>
<dbReference type="Proteomes" id="UP000054742">
    <property type="component" value="Unassembled WGS sequence"/>
</dbReference>
<keyword evidence="5 6" id="KW-0472">Membrane</keyword>
<dbReference type="PATRIC" id="fig|29422.6.peg.908"/>
<keyword evidence="3 6" id="KW-0812">Transmembrane</keyword>
<evidence type="ECO:0000256" key="5">
    <source>
        <dbReference type="ARBA" id="ARBA00023136"/>
    </source>
</evidence>
<dbReference type="RefSeq" id="WP_058440960.1">
    <property type="nucleotide sequence ID" value="NZ_CAAAHU010000010.1"/>
</dbReference>
<dbReference type="InterPro" id="IPR006696">
    <property type="entry name" value="DUF423"/>
</dbReference>
<dbReference type="EMBL" id="LNXV01000005">
    <property type="protein sequence ID" value="KTC86372.1"/>
    <property type="molecule type" value="Genomic_DNA"/>
</dbReference>
<comment type="subcellular location">
    <subcellularLocation>
        <location evidence="1">Membrane</location>
        <topology evidence="1">Multi-pass membrane protein</topology>
    </subcellularLocation>
</comment>
<accession>A0A0W0SSW7</accession>
<evidence type="ECO:0000256" key="2">
    <source>
        <dbReference type="ARBA" id="ARBA00009694"/>
    </source>
</evidence>
<dbReference type="Pfam" id="PF04241">
    <property type="entry name" value="DUF423"/>
    <property type="match status" value="1"/>
</dbReference>
<evidence type="ECO:0000313" key="7">
    <source>
        <dbReference type="EMBL" id="KTC86372.1"/>
    </source>
</evidence>
<sequence>MQKGFMLIAILLALVANILGAFGTHALKGKISAYSLSIFQTGTQYQFYHSLALLALAILMFHIKNQWVNAAGIGFILGCILFSGSLYILSVTGLRGLGMITPLGGLAFIMGWLLLFIGICKAKF</sequence>
<comment type="similarity">
    <text evidence="2">Belongs to the UPF0382 family.</text>
</comment>
<keyword evidence="8" id="KW-1185">Reference proteome</keyword>
<keyword evidence="4 6" id="KW-1133">Transmembrane helix</keyword>
<dbReference type="AlphaFoldDB" id="A0A0W0SSW7"/>